<evidence type="ECO:0000256" key="1">
    <source>
        <dbReference type="ARBA" id="ARBA00004141"/>
    </source>
</evidence>
<feature type="domain" description="Cation efflux protein transmembrane" evidence="5">
    <location>
        <begin position="72"/>
        <end position="250"/>
    </location>
</feature>
<dbReference type="Gene3D" id="1.20.1510.10">
    <property type="entry name" value="Cation efflux protein transmembrane domain"/>
    <property type="match status" value="1"/>
</dbReference>
<accession>A0A9W8LFZ1</accession>
<evidence type="ECO:0000259" key="5">
    <source>
        <dbReference type="Pfam" id="PF01545"/>
    </source>
</evidence>
<dbReference type="GO" id="GO:0098771">
    <property type="term" value="P:inorganic ion homeostasis"/>
    <property type="evidence" value="ECO:0007669"/>
    <property type="project" value="UniProtKB-ARBA"/>
</dbReference>
<evidence type="ECO:0000313" key="7">
    <source>
        <dbReference type="Proteomes" id="UP001140217"/>
    </source>
</evidence>
<comment type="subcellular location">
    <subcellularLocation>
        <location evidence="1">Membrane</location>
        <topology evidence="1">Multi-pass membrane protein</topology>
    </subcellularLocation>
</comment>
<dbReference type="EMBL" id="JANBUL010000234">
    <property type="protein sequence ID" value="KAJ2778341.1"/>
    <property type="molecule type" value="Genomic_DNA"/>
</dbReference>
<dbReference type="GO" id="GO:0016020">
    <property type="term" value="C:membrane"/>
    <property type="evidence" value="ECO:0007669"/>
    <property type="project" value="UniProtKB-SubCell"/>
</dbReference>
<keyword evidence="2" id="KW-0812">Transmembrane</keyword>
<evidence type="ECO:0000313" key="6">
    <source>
        <dbReference type="EMBL" id="KAJ2778341.1"/>
    </source>
</evidence>
<sequence>MRGDEWRQGQMLTPPPTPKRGSFRAFHDAYGPAAAAAAAATDPAEAAAAVSWRRLWAVVARERRFLGAQVYAGAAHLGLAAAAWAAGVCGGSVAAACYASIAAHDACAVLVDAVPRAVEYSGNGGASVAHPFGLQALPTVLGFANGLVLLYRAAQALREGAERLLAGREPEAPGRGAALAAAACVAAAAAMGVCSAARFANHRAAWELRARRPLAAAAATGAQNALRNPLNAASLAAALWTAAGLVLAPAGAAEPASCVAAAAAMAFIAAPTCARLGRRLLLAAPPAAAAAAAEAARHAAAAAACDAPRVWCPAHGRRAVAVRLFVSAPAHAGRLHRRVAGLLRAAGFADPAIEIRADHSLPLKEPSSLQIRSLQ</sequence>
<evidence type="ECO:0000256" key="2">
    <source>
        <dbReference type="ARBA" id="ARBA00022692"/>
    </source>
</evidence>
<keyword evidence="3" id="KW-1133">Transmembrane helix</keyword>
<dbReference type="InterPro" id="IPR027469">
    <property type="entry name" value="Cation_efflux_TMD_sf"/>
</dbReference>
<keyword evidence="4" id="KW-0472">Membrane</keyword>
<dbReference type="GO" id="GO:0008324">
    <property type="term" value="F:monoatomic cation transmembrane transporter activity"/>
    <property type="evidence" value="ECO:0007669"/>
    <property type="project" value="InterPro"/>
</dbReference>
<keyword evidence="7" id="KW-1185">Reference proteome</keyword>
<protein>
    <recommendedName>
        <fullName evidence="5">Cation efflux protein transmembrane domain-containing protein</fullName>
    </recommendedName>
</protein>
<reference evidence="6" key="1">
    <citation type="submission" date="2022-07" db="EMBL/GenBank/DDBJ databases">
        <title>Phylogenomic reconstructions and comparative analyses of Kickxellomycotina fungi.</title>
        <authorList>
            <person name="Reynolds N.K."/>
            <person name="Stajich J.E."/>
            <person name="Barry K."/>
            <person name="Grigoriev I.V."/>
            <person name="Crous P."/>
            <person name="Smith M.E."/>
        </authorList>
    </citation>
    <scope>NUCLEOTIDE SEQUENCE</scope>
    <source>
        <strain evidence="6">NBRC 105414</strain>
    </source>
</reference>
<evidence type="ECO:0000256" key="3">
    <source>
        <dbReference type="ARBA" id="ARBA00022989"/>
    </source>
</evidence>
<dbReference type="Pfam" id="PF01545">
    <property type="entry name" value="Cation_efflux"/>
    <property type="match status" value="1"/>
</dbReference>
<evidence type="ECO:0000256" key="4">
    <source>
        <dbReference type="ARBA" id="ARBA00023136"/>
    </source>
</evidence>
<dbReference type="SUPFAM" id="SSF161111">
    <property type="entry name" value="Cation efflux protein transmembrane domain-like"/>
    <property type="match status" value="1"/>
</dbReference>
<dbReference type="AlphaFoldDB" id="A0A9W8LFZ1"/>
<organism evidence="6 7">
    <name type="scientific">Coemansia javaensis</name>
    <dbReference type="NCBI Taxonomy" id="2761396"/>
    <lineage>
        <taxon>Eukaryota</taxon>
        <taxon>Fungi</taxon>
        <taxon>Fungi incertae sedis</taxon>
        <taxon>Zoopagomycota</taxon>
        <taxon>Kickxellomycotina</taxon>
        <taxon>Kickxellomycetes</taxon>
        <taxon>Kickxellales</taxon>
        <taxon>Kickxellaceae</taxon>
        <taxon>Coemansia</taxon>
    </lineage>
</organism>
<dbReference type="InterPro" id="IPR058533">
    <property type="entry name" value="Cation_efflux_TM"/>
</dbReference>
<dbReference type="Proteomes" id="UP001140217">
    <property type="component" value="Unassembled WGS sequence"/>
</dbReference>
<dbReference type="OrthoDB" id="5382797at2759"/>
<name>A0A9W8LFZ1_9FUNG</name>
<dbReference type="GO" id="GO:0030003">
    <property type="term" value="P:intracellular monoatomic cation homeostasis"/>
    <property type="evidence" value="ECO:0007669"/>
    <property type="project" value="UniProtKB-ARBA"/>
</dbReference>
<proteinExistence type="predicted"/>
<comment type="caution">
    <text evidence="6">The sequence shown here is derived from an EMBL/GenBank/DDBJ whole genome shotgun (WGS) entry which is preliminary data.</text>
</comment>
<gene>
    <name evidence="6" type="ORF">H4R18_004646</name>
</gene>